<name>A0A2P2PQF6_RHIMU</name>
<dbReference type="AlphaFoldDB" id="A0A2P2PQF6"/>
<reference evidence="1" key="1">
    <citation type="submission" date="2018-02" db="EMBL/GenBank/DDBJ databases">
        <title>Rhizophora mucronata_Transcriptome.</title>
        <authorList>
            <person name="Meera S.P."/>
            <person name="Sreeshan A."/>
            <person name="Augustine A."/>
        </authorList>
    </citation>
    <scope>NUCLEOTIDE SEQUENCE</scope>
    <source>
        <tissue evidence="1">Leaf</tissue>
    </source>
</reference>
<proteinExistence type="predicted"/>
<sequence length="70" mass="8330">MIRKQSNKLQVYNFQSPEINKLRSIPQTPTGKFFFSFFTFFFYLNSIKEDRRNKQSLSNLCLPTLTVKMA</sequence>
<organism evidence="1">
    <name type="scientific">Rhizophora mucronata</name>
    <name type="common">Asiatic mangrove</name>
    <dbReference type="NCBI Taxonomy" id="61149"/>
    <lineage>
        <taxon>Eukaryota</taxon>
        <taxon>Viridiplantae</taxon>
        <taxon>Streptophyta</taxon>
        <taxon>Embryophyta</taxon>
        <taxon>Tracheophyta</taxon>
        <taxon>Spermatophyta</taxon>
        <taxon>Magnoliopsida</taxon>
        <taxon>eudicotyledons</taxon>
        <taxon>Gunneridae</taxon>
        <taxon>Pentapetalae</taxon>
        <taxon>rosids</taxon>
        <taxon>fabids</taxon>
        <taxon>Malpighiales</taxon>
        <taxon>Rhizophoraceae</taxon>
        <taxon>Rhizophora</taxon>
    </lineage>
</organism>
<protein>
    <submittedName>
        <fullName evidence="1">Uncharacterized protein</fullName>
    </submittedName>
</protein>
<accession>A0A2P2PQF6</accession>
<evidence type="ECO:0000313" key="1">
    <source>
        <dbReference type="EMBL" id="MBX56987.1"/>
    </source>
</evidence>
<dbReference type="EMBL" id="GGEC01076503">
    <property type="protein sequence ID" value="MBX56987.1"/>
    <property type="molecule type" value="Transcribed_RNA"/>
</dbReference>